<dbReference type="SUPFAM" id="SSF55729">
    <property type="entry name" value="Acyl-CoA N-acyltransferases (Nat)"/>
    <property type="match status" value="1"/>
</dbReference>
<evidence type="ECO:0000313" key="4">
    <source>
        <dbReference type="Proteomes" id="UP000450457"/>
    </source>
</evidence>
<evidence type="ECO:0000256" key="1">
    <source>
        <dbReference type="ARBA" id="ARBA00023251"/>
    </source>
</evidence>
<dbReference type="InterPro" id="IPR000182">
    <property type="entry name" value="GNAT_dom"/>
</dbReference>
<protein>
    <submittedName>
        <fullName evidence="3">GNAT family N-acetyltransferase</fullName>
    </submittedName>
</protein>
<dbReference type="RefSeq" id="WP_160914766.1">
    <property type="nucleotide sequence ID" value="NZ_WMFA01000004.1"/>
</dbReference>
<name>A0A845FDD2_9BACI</name>
<proteinExistence type="predicted"/>
<sequence>MTLFQKGNVNVRKLKEEDKYLLAKWLSDPSVLEFYEGRDQPFDLAKVNQVFYSSGDFKDKCLVEFGGKGIGYIQFYQLDDKAKNVYGLTNGNVYGIDQFIGEIEHWNKRLGTLLVTSMVQFLIENKKADRVVMDPQTSNTRAIRCYEKCGFKKVKLLPNREFHEGEYKDCWFMEYCEESI</sequence>
<dbReference type="EMBL" id="WMFA01000004">
    <property type="protein sequence ID" value="MYL71808.1"/>
    <property type="molecule type" value="Genomic_DNA"/>
</dbReference>
<gene>
    <name evidence="3" type="ORF">GLW00_13155</name>
</gene>
<dbReference type="PANTHER" id="PTHR31438:SF1">
    <property type="entry name" value="LYSINE N-ACYLTRANSFERASE C17G9.06C-RELATED"/>
    <property type="match status" value="1"/>
</dbReference>
<reference evidence="3 4" key="1">
    <citation type="submission" date="2019-11" db="EMBL/GenBank/DDBJ databases">
        <title>Genome sequences of 17 halophilic strains isolated from different environments.</title>
        <authorList>
            <person name="Furrow R.E."/>
        </authorList>
    </citation>
    <scope>NUCLEOTIDE SEQUENCE [LARGE SCALE GENOMIC DNA]</scope>
    <source>
        <strain evidence="3 4">SL-4</strain>
    </source>
</reference>
<accession>A0A845FDD2</accession>
<dbReference type="Proteomes" id="UP000450457">
    <property type="component" value="Unassembled WGS sequence"/>
</dbReference>
<dbReference type="Pfam" id="PF13523">
    <property type="entry name" value="Acetyltransf_8"/>
    <property type="match status" value="1"/>
</dbReference>
<dbReference type="AlphaFoldDB" id="A0A845FDD2"/>
<dbReference type="InterPro" id="IPR016181">
    <property type="entry name" value="Acyl_CoA_acyltransferase"/>
</dbReference>
<dbReference type="GO" id="GO:0016410">
    <property type="term" value="F:N-acyltransferase activity"/>
    <property type="evidence" value="ECO:0007669"/>
    <property type="project" value="TreeGrafter"/>
</dbReference>
<keyword evidence="1" id="KW-0046">Antibiotic resistance</keyword>
<dbReference type="PANTHER" id="PTHR31438">
    <property type="entry name" value="LYSINE N-ACYLTRANSFERASE C17G9.06C-RELATED"/>
    <property type="match status" value="1"/>
</dbReference>
<dbReference type="OrthoDB" id="9795206at2"/>
<evidence type="ECO:0000259" key="2">
    <source>
        <dbReference type="PROSITE" id="PS51186"/>
    </source>
</evidence>
<comment type="caution">
    <text evidence="3">The sequence shown here is derived from an EMBL/GenBank/DDBJ whole genome shotgun (WGS) entry which is preliminary data.</text>
</comment>
<dbReference type="PROSITE" id="PS51186">
    <property type="entry name" value="GNAT"/>
    <property type="match status" value="1"/>
</dbReference>
<dbReference type="Gene3D" id="3.40.630.30">
    <property type="match status" value="1"/>
</dbReference>
<keyword evidence="3" id="KW-0808">Transferase</keyword>
<feature type="domain" description="N-acetyltransferase" evidence="2">
    <location>
        <begin position="9"/>
        <end position="174"/>
    </location>
</feature>
<dbReference type="GO" id="GO:0046677">
    <property type="term" value="P:response to antibiotic"/>
    <property type="evidence" value="ECO:0007669"/>
    <property type="project" value="UniProtKB-KW"/>
</dbReference>
<organism evidence="3 4">
    <name type="scientific">Halobacillus litoralis</name>
    <dbReference type="NCBI Taxonomy" id="45668"/>
    <lineage>
        <taxon>Bacteria</taxon>
        <taxon>Bacillati</taxon>
        <taxon>Bacillota</taxon>
        <taxon>Bacilli</taxon>
        <taxon>Bacillales</taxon>
        <taxon>Bacillaceae</taxon>
        <taxon>Halobacillus</taxon>
    </lineage>
</organism>
<evidence type="ECO:0000313" key="3">
    <source>
        <dbReference type="EMBL" id="MYL71808.1"/>
    </source>
</evidence>
<dbReference type="GeneID" id="78007951"/>